<dbReference type="PANTHER" id="PTHR28055:SF1">
    <property type="entry name" value="ALTERED INHERITANCE OF MITOCHONDRIA PROTEIN 41, MITOCHONDRIAL"/>
    <property type="match status" value="1"/>
</dbReference>
<dbReference type="Gene3D" id="1.10.10.410">
    <property type="match status" value="1"/>
</dbReference>
<dbReference type="SUPFAM" id="SSF89095">
    <property type="entry name" value="GatB/YqeY motif"/>
    <property type="match status" value="1"/>
</dbReference>
<proteinExistence type="predicted"/>
<dbReference type="AlphaFoldDB" id="A0A1W1CGT8"/>
<protein>
    <submittedName>
        <fullName evidence="1">Transamidase GatB domain protein</fullName>
    </submittedName>
</protein>
<organism evidence="1">
    <name type="scientific">hydrothermal vent metagenome</name>
    <dbReference type="NCBI Taxonomy" id="652676"/>
    <lineage>
        <taxon>unclassified sequences</taxon>
        <taxon>metagenomes</taxon>
        <taxon>ecological metagenomes</taxon>
    </lineage>
</organism>
<dbReference type="Gene3D" id="1.10.1510.10">
    <property type="entry name" value="Uncharacterised protein YqeY/AIM41 PF09424, N-terminal domain"/>
    <property type="match status" value="1"/>
</dbReference>
<reference evidence="1" key="1">
    <citation type="submission" date="2016-10" db="EMBL/GenBank/DDBJ databases">
        <authorList>
            <person name="de Groot N.N."/>
        </authorList>
    </citation>
    <scope>NUCLEOTIDE SEQUENCE</scope>
</reference>
<dbReference type="EMBL" id="FPHH01000083">
    <property type="protein sequence ID" value="SFV64989.1"/>
    <property type="molecule type" value="Genomic_DNA"/>
</dbReference>
<evidence type="ECO:0000313" key="1">
    <source>
        <dbReference type="EMBL" id="SFV64989.1"/>
    </source>
</evidence>
<gene>
    <name evidence="1" type="ORF">MNB_SM-5-1187</name>
</gene>
<dbReference type="InterPro" id="IPR019004">
    <property type="entry name" value="YqeY/Aim41"/>
</dbReference>
<dbReference type="InterPro" id="IPR003789">
    <property type="entry name" value="Asn/Gln_tRNA_amidoTrase-B-like"/>
</dbReference>
<dbReference type="InterPro" id="IPR042184">
    <property type="entry name" value="YqeY/Aim41_N"/>
</dbReference>
<dbReference type="Pfam" id="PF09424">
    <property type="entry name" value="YqeY"/>
    <property type="match status" value="1"/>
</dbReference>
<dbReference type="PANTHER" id="PTHR28055">
    <property type="entry name" value="ALTERED INHERITANCE OF MITOCHONDRIA PROTEIN 41, MITOCHONDRIAL"/>
    <property type="match status" value="1"/>
</dbReference>
<dbReference type="GO" id="GO:0016884">
    <property type="term" value="F:carbon-nitrogen ligase activity, with glutamine as amido-N-donor"/>
    <property type="evidence" value="ECO:0007669"/>
    <property type="project" value="InterPro"/>
</dbReference>
<name>A0A1W1CGT8_9ZZZZ</name>
<accession>A0A1W1CGT8</accession>
<dbReference type="InterPro" id="IPR023168">
    <property type="entry name" value="GatB_Yqey_C_2"/>
</dbReference>
<sequence>MNLRNQINQDVKEAMKAKDTKKRDALRLLTSAFKQIEVDERKELSDEDVIKIIQTQIKRRNDAASQYKDAGRDDLMQTELDEIAYYEVYLPTQLTDEELCNAINTIITEVGASTMKDMGKIMGMANKTLAGQADGKRISECVKQQLN</sequence>